<dbReference type="SMART" id="SM00332">
    <property type="entry name" value="PP2Cc"/>
    <property type="match status" value="1"/>
</dbReference>
<evidence type="ECO:0000313" key="13">
    <source>
        <dbReference type="EMBL" id="ORE05761.1"/>
    </source>
</evidence>
<dbReference type="EC" id="3.1.3.16" evidence="4"/>
<evidence type="ECO:0000256" key="9">
    <source>
        <dbReference type="ARBA" id="ARBA00048832"/>
    </source>
</evidence>
<name>A0A1X0R1A7_RHIZD</name>
<evidence type="ECO:0000256" key="3">
    <source>
        <dbReference type="ARBA" id="ARBA00006702"/>
    </source>
</evidence>
<evidence type="ECO:0000256" key="10">
    <source>
        <dbReference type="RuleBase" id="RU003465"/>
    </source>
</evidence>
<keyword evidence="5" id="KW-0479">Metal-binding</keyword>
<evidence type="ECO:0000256" key="7">
    <source>
        <dbReference type="ARBA" id="ARBA00022912"/>
    </source>
</evidence>
<dbReference type="PANTHER" id="PTHR13832">
    <property type="entry name" value="PROTEIN PHOSPHATASE 2C"/>
    <property type="match status" value="1"/>
</dbReference>
<dbReference type="EMBL" id="KV921937">
    <property type="protein sequence ID" value="ORE05761.1"/>
    <property type="molecule type" value="Genomic_DNA"/>
</dbReference>
<keyword evidence="6 10" id="KW-0378">Hydrolase</keyword>
<evidence type="ECO:0000256" key="11">
    <source>
        <dbReference type="SAM" id="MobiDB-lite"/>
    </source>
</evidence>
<evidence type="ECO:0000256" key="2">
    <source>
        <dbReference type="ARBA" id="ARBA00001946"/>
    </source>
</evidence>
<comment type="cofactor">
    <cofactor evidence="1">
        <name>Mn(2+)</name>
        <dbReference type="ChEBI" id="CHEBI:29035"/>
    </cofactor>
</comment>
<gene>
    <name evidence="13" type="ORF">BCV72DRAFT_133657</name>
</gene>
<dbReference type="SUPFAM" id="SSF81606">
    <property type="entry name" value="PP2C-like"/>
    <property type="match status" value="1"/>
</dbReference>
<reference evidence="13" key="1">
    <citation type="journal article" date="2016" name="Proc. Natl. Acad. Sci. U.S.A.">
        <title>Lipid metabolic changes in an early divergent fungus govern the establishment of a mutualistic symbiosis with endobacteria.</title>
        <authorList>
            <person name="Lastovetsky O.A."/>
            <person name="Gaspar M.L."/>
            <person name="Mondo S.J."/>
            <person name="LaButti K.M."/>
            <person name="Sandor L."/>
            <person name="Grigoriev I.V."/>
            <person name="Henry S.A."/>
            <person name="Pawlowska T.E."/>
        </authorList>
    </citation>
    <scope>NUCLEOTIDE SEQUENCE [LARGE SCALE GENOMIC DNA]</scope>
    <source>
        <strain evidence="13">ATCC 52814</strain>
    </source>
</reference>
<feature type="domain" description="PPM-type phosphatase" evidence="12">
    <location>
        <begin position="23"/>
        <end position="287"/>
    </location>
</feature>
<dbReference type="GO" id="GO:0046872">
    <property type="term" value="F:metal ion binding"/>
    <property type="evidence" value="ECO:0007669"/>
    <property type="project" value="UniProtKB-KW"/>
</dbReference>
<evidence type="ECO:0000256" key="5">
    <source>
        <dbReference type="ARBA" id="ARBA00022723"/>
    </source>
</evidence>
<comment type="catalytic activity">
    <reaction evidence="9">
        <text>O-phospho-L-threonyl-[protein] + H2O = L-threonyl-[protein] + phosphate</text>
        <dbReference type="Rhea" id="RHEA:47004"/>
        <dbReference type="Rhea" id="RHEA-COMP:11060"/>
        <dbReference type="Rhea" id="RHEA-COMP:11605"/>
        <dbReference type="ChEBI" id="CHEBI:15377"/>
        <dbReference type="ChEBI" id="CHEBI:30013"/>
        <dbReference type="ChEBI" id="CHEBI:43474"/>
        <dbReference type="ChEBI" id="CHEBI:61977"/>
        <dbReference type="EC" id="3.1.3.16"/>
    </reaction>
    <physiologicalReaction direction="left-to-right" evidence="9">
        <dbReference type="Rhea" id="RHEA:47005"/>
    </physiologicalReaction>
</comment>
<dbReference type="AlphaFoldDB" id="A0A1X0R1A7"/>
<comment type="similarity">
    <text evidence="3 10">Belongs to the PP2C family.</text>
</comment>
<keyword evidence="8" id="KW-0464">Manganese</keyword>
<organism evidence="13">
    <name type="scientific">Rhizopus microsporus var. microsporus</name>
    <dbReference type="NCBI Taxonomy" id="86635"/>
    <lineage>
        <taxon>Eukaryota</taxon>
        <taxon>Fungi</taxon>
        <taxon>Fungi incertae sedis</taxon>
        <taxon>Mucoromycota</taxon>
        <taxon>Mucoromycotina</taxon>
        <taxon>Mucoromycetes</taxon>
        <taxon>Mucorales</taxon>
        <taxon>Mucorineae</taxon>
        <taxon>Rhizopodaceae</taxon>
        <taxon>Rhizopus</taxon>
    </lineage>
</organism>
<evidence type="ECO:0000256" key="4">
    <source>
        <dbReference type="ARBA" id="ARBA00013081"/>
    </source>
</evidence>
<dbReference type="InterPro" id="IPR015655">
    <property type="entry name" value="PP2C"/>
</dbReference>
<sequence length="335" mass="36918">MGQTLSEPIVEKSTHSGKNKHLSFALSAMQGWRLTMEDAHCAQLDLDGTGTCFFGVYDGHGGSAVAKYTGESLHHRVRESDYFDKKEYAKALTDAYMKLDKELAEDQSFICDPSGCTAITALIIPEEKAIYAANAGDSRAIISVNGKSKALSYDHKPSDPKESERINNAGGFVEFNRVNGNLALSRAIGDFEFKQNNDLPPEKQAVTCHPDVLEHKITDEDEFLVLACDGIWDCMTNQQVVNYIREQLAEKTKLDDICEQIMDHCLSPDNDGGGVGCDNMSIIIVAILNGKTEEEWYEWMASRAAPPKKDALGNDILSDGKLENENVASKEETKP</sequence>
<dbReference type="Gene3D" id="3.60.40.10">
    <property type="entry name" value="PPM-type phosphatase domain"/>
    <property type="match status" value="1"/>
</dbReference>
<dbReference type="Proteomes" id="UP000242414">
    <property type="component" value="Unassembled WGS sequence"/>
</dbReference>
<accession>A0A1X0R1A7</accession>
<evidence type="ECO:0000256" key="8">
    <source>
        <dbReference type="ARBA" id="ARBA00023211"/>
    </source>
</evidence>
<dbReference type="CDD" id="cd00143">
    <property type="entry name" value="PP2Cc"/>
    <property type="match status" value="1"/>
</dbReference>
<dbReference type="InterPro" id="IPR000222">
    <property type="entry name" value="PP2C_BS"/>
</dbReference>
<keyword evidence="7 10" id="KW-0904">Protein phosphatase</keyword>
<dbReference type="OrthoDB" id="10264738at2759"/>
<evidence type="ECO:0000256" key="1">
    <source>
        <dbReference type="ARBA" id="ARBA00001936"/>
    </source>
</evidence>
<proteinExistence type="inferred from homology"/>
<comment type="cofactor">
    <cofactor evidence="2">
        <name>Mg(2+)</name>
        <dbReference type="ChEBI" id="CHEBI:18420"/>
    </cofactor>
</comment>
<dbReference type="InterPro" id="IPR001932">
    <property type="entry name" value="PPM-type_phosphatase-like_dom"/>
</dbReference>
<dbReference type="InterPro" id="IPR036457">
    <property type="entry name" value="PPM-type-like_dom_sf"/>
</dbReference>
<dbReference type="Pfam" id="PF00481">
    <property type="entry name" value="PP2C"/>
    <property type="match status" value="1"/>
</dbReference>
<evidence type="ECO:0000256" key="6">
    <source>
        <dbReference type="ARBA" id="ARBA00022801"/>
    </source>
</evidence>
<dbReference type="PROSITE" id="PS51746">
    <property type="entry name" value="PPM_2"/>
    <property type="match status" value="1"/>
</dbReference>
<dbReference type="PANTHER" id="PTHR13832:SF565">
    <property type="entry name" value="AT28366P-RELATED"/>
    <property type="match status" value="1"/>
</dbReference>
<dbReference type="GO" id="GO:0004722">
    <property type="term" value="F:protein serine/threonine phosphatase activity"/>
    <property type="evidence" value="ECO:0007669"/>
    <property type="project" value="UniProtKB-EC"/>
</dbReference>
<dbReference type="VEuPathDB" id="FungiDB:BCV72DRAFT_133657"/>
<evidence type="ECO:0000259" key="12">
    <source>
        <dbReference type="PROSITE" id="PS51746"/>
    </source>
</evidence>
<dbReference type="PROSITE" id="PS01032">
    <property type="entry name" value="PPM_1"/>
    <property type="match status" value="1"/>
</dbReference>
<protein>
    <recommendedName>
        <fullName evidence="4">protein-serine/threonine phosphatase</fullName>
        <ecNumber evidence="4">3.1.3.16</ecNumber>
    </recommendedName>
</protein>
<feature type="compositionally biased region" description="Basic and acidic residues" evidence="11">
    <location>
        <begin position="307"/>
        <end position="335"/>
    </location>
</feature>
<feature type="region of interest" description="Disordered" evidence="11">
    <location>
        <begin position="304"/>
        <end position="335"/>
    </location>
</feature>
<dbReference type="FunFam" id="3.60.40.10:FF:000016">
    <property type="entry name" value="Protein phosphatase 2C"/>
    <property type="match status" value="1"/>
</dbReference>